<name>A0ABW4VS50_9BACT</name>
<evidence type="ECO:0000256" key="1">
    <source>
        <dbReference type="ARBA" id="ARBA00004442"/>
    </source>
</evidence>
<dbReference type="SUPFAM" id="SSF48452">
    <property type="entry name" value="TPR-like"/>
    <property type="match status" value="1"/>
</dbReference>
<keyword evidence="3 6" id="KW-0732">Signal</keyword>
<dbReference type="PROSITE" id="PS51257">
    <property type="entry name" value="PROKAR_LIPOPROTEIN"/>
    <property type="match status" value="1"/>
</dbReference>
<dbReference type="Gene3D" id="1.25.40.390">
    <property type="match status" value="1"/>
</dbReference>
<dbReference type="EMBL" id="JBHUHR010000050">
    <property type="protein sequence ID" value="MFD2037577.1"/>
    <property type="molecule type" value="Genomic_DNA"/>
</dbReference>
<dbReference type="InterPro" id="IPR011990">
    <property type="entry name" value="TPR-like_helical_dom_sf"/>
</dbReference>
<comment type="similarity">
    <text evidence="2">Belongs to the SusD family.</text>
</comment>
<feature type="chain" id="PRO_5047148234" evidence="6">
    <location>
        <begin position="23"/>
        <end position="524"/>
    </location>
</feature>
<proteinExistence type="inferred from homology"/>
<feature type="signal peptide" evidence="6">
    <location>
        <begin position="1"/>
        <end position="22"/>
    </location>
</feature>
<protein>
    <submittedName>
        <fullName evidence="8">RagB/SusD family nutrient uptake outer membrane protein</fullName>
    </submittedName>
</protein>
<evidence type="ECO:0000256" key="5">
    <source>
        <dbReference type="ARBA" id="ARBA00023237"/>
    </source>
</evidence>
<dbReference type="InterPro" id="IPR012944">
    <property type="entry name" value="SusD_RagB_dom"/>
</dbReference>
<sequence length="524" mass="59447">MKKSINLLFILPMLLLAFSCTDLDVPIASSYTSDVFPRTESEFAAVTGPVYVHLRSNVALEHFYMQELTTDEAVLTARGADYYDGGRYLQLNLHTWDETHPFLGGIWWWSYRGISLCGEILEALSNAPESAFKEKTIAEIKAMRALFYFYAMDNFGNVPIAPPYGMVELPSQSPRAEVFNYIENEIKEAIPHLTKDNTMSNYGKPTYWMAQALLAKLYINAEVYTGSARYTEAIAACNEILNSQSNGAPVGFALEENFMKIFDVDNGPHIREIIFAVPFDQNFGANGMRLGRFPLHPLLRVNYGLPTTISVGNCLSTWADFYYLYDEESDTRQDTWLAGLQYYLDGSPVMDGTYHVDLDPEIAFVNIETFDRGRSPQQIAQGARNVKYTPDGTWTSSRDSRNDFVLFRYADFVLIKAEAILSGGSDPLGESALDLVNQVRTIRKTEPYNTVNIESLFEERSREMAHETWRRNDLIRFGKWESPWGRDAATGLPVKTNNEVYRRVFPIPQNELASNPKLVQNDGY</sequence>
<accession>A0ABW4VS50</accession>
<comment type="subcellular location">
    <subcellularLocation>
        <location evidence="1">Cell outer membrane</location>
    </subcellularLocation>
</comment>
<keyword evidence="4" id="KW-0472">Membrane</keyword>
<evidence type="ECO:0000313" key="9">
    <source>
        <dbReference type="Proteomes" id="UP001597361"/>
    </source>
</evidence>
<evidence type="ECO:0000259" key="7">
    <source>
        <dbReference type="Pfam" id="PF07980"/>
    </source>
</evidence>
<dbReference type="RefSeq" id="WP_376889569.1">
    <property type="nucleotide sequence ID" value="NZ_JBHUHR010000050.1"/>
</dbReference>
<evidence type="ECO:0000256" key="6">
    <source>
        <dbReference type="SAM" id="SignalP"/>
    </source>
</evidence>
<keyword evidence="9" id="KW-1185">Reference proteome</keyword>
<dbReference type="Pfam" id="PF07980">
    <property type="entry name" value="SusD_RagB"/>
    <property type="match status" value="1"/>
</dbReference>
<gene>
    <name evidence="8" type="ORF">ACFSKL_22475</name>
</gene>
<reference evidence="9" key="1">
    <citation type="journal article" date="2019" name="Int. J. Syst. Evol. Microbiol.">
        <title>The Global Catalogue of Microorganisms (GCM) 10K type strain sequencing project: providing services to taxonomists for standard genome sequencing and annotation.</title>
        <authorList>
            <consortium name="The Broad Institute Genomics Platform"/>
            <consortium name="The Broad Institute Genome Sequencing Center for Infectious Disease"/>
            <person name="Wu L."/>
            <person name="Ma J."/>
        </authorList>
    </citation>
    <scope>NUCLEOTIDE SEQUENCE [LARGE SCALE GENOMIC DNA]</scope>
    <source>
        <strain evidence="9">CGMCC 1.15180</strain>
    </source>
</reference>
<evidence type="ECO:0000256" key="3">
    <source>
        <dbReference type="ARBA" id="ARBA00022729"/>
    </source>
</evidence>
<comment type="caution">
    <text evidence="8">The sequence shown here is derived from an EMBL/GenBank/DDBJ whole genome shotgun (WGS) entry which is preliminary data.</text>
</comment>
<organism evidence="8 9">
    <name type="scientific">Belliella marina</name>
    <dbReference type="NCBI Taxonomy" id="1644146"/>
    <lineage>
        <taxon>Bacteria</taxon>
        <taxon>Pseudomonadati</taxon>
        <taxon>Bacteroidota</taxon>
        <taxon>Cytophagia</taxon>
        <taxon>Cytophagales</taxon>
        <taxon>Cyclobacteriaceae</taxon>
        <taxon>Belliella</taxon>
    </lineage>
</organism>
<evidence type="ECO:0000256" key="2">
    <source>
        <dbReference type="ARBA" id="ARBA00006275"/>
    </source>
</evidence>
<dbReference type="Proteomes" id="UP001597361">
    <property type="component" value="Unassembled WGS sequence"/>
</dbReference>
<keyword evidence="5" id="KW-0998">Cell outer membrane</keyword>
<feature type="domain" description="RagB/SusD" evidence="7">
    <location>
        <begin position="381"/>
        <end position="524"/>
    </location>
</feature>
<evidence type="ECO:0000256" key="4">
    <source>
        <dbReference type="ARBA" id="ARBA00023136"/>
    </source>
</evidence>
<evidence type="ECO:0000313" key="8">
    <source>
        <dbReference type="EMBL" id="MFD2037577.1"/>
    </source>
</evidence>